<reference evidence="4 5" key="1">
    <citation type="submission" date="2023-11" db="EMBL/GenBank/DDBJ databases">
        <title>Paucibacter sp. nov., isolated from fresh soil in Korea.</title>
        <authorList>
            <person name="Le N.T.T."/>
        </authorList>
    </citation>
    <scope>NUCLEOTIDE SEQUENCE [LARGE SCALE GENOMIC DNA]</scope>
    <source>
        <strain evidence="4 5">R3-3</strain>
    </source>
</reference>
<evidence type="ECO:0000313" key="4">
    <source>
        <dbReference type="EMBL" id="MDY0745478.1"/>
    </source>
</evidence>
<gene>
    <name evidence="4" type="ORF">SNE35_13240</name>
</gene>
<evidence type="ECO:0000256" key="2">
    <source>
        <dbReference type="SAM" id="Phobius"/>
    </source>
</evidence>
<organism evidence="4 5">
    <name type="scientific">Roseateles agri</name>
    <dbReference type="NCBI Taxonomy" id="3098619"/>
    <lineage>
        <taxon>Bacteria</taxon>
        <taxon>Pseudomonadati</taxon>
        <taxon>Pseudomonadota</taxon>
        <taxon>Betaproteobacteria</taxon>
        <taxon>Burkholderiales</taxon>
        <taxon>Sphaerotilaceae</taxon>
        <taxon>Roseateles</taxon>
    </lineage>
</organism>
<sequence>MDTASVFIGSYFGWFIDFFVLVLLIVFYKRVLRLLGIYIVPDDSIGTVVKKFVLFGEHRQLPPGKIVALRGEAGIQAATLAPGLYMGLWPWQYEINIVPQLVIPTGEVGVVESCDGRVLPDGRILGRQVACDDFQDAVAFLEGHGERGAQMALIPPGTWRINPLVFKVSTVAMTVIGAGKIGIVEARDGRPLAEGRVIGRQVDCDSFQDARAFIDGGGERGPQMAIVPQGTYRINPMLFKIELADVTDVPEGRIGIVTTREGRPLATGEIAGPEVPGHNLFQDPQRFVDNGGNKGLQEQVLLSGRYFINPKFAVVEMVEQTNVPIANVGVVVAYVGREGRDVTGEDFRHGNLVARGEKGVWVEPLDPGMYPINPHTHKVKIVPTANVVLNWATGRTEAHNLDAKLCTIKVRSSDGFSYNLDVSQIIHIPRNDAPRVIARFGSMDALVTQVLEPTIGNYFRNAAQKSDVIDFLSSRSERQAQAKAAIAAALAQYNVGAVETLIGDINPPEELMKPLTDRKVAETQKATFVTQQQAQTERQKLEQAKALADTQPQVVAAERKVAIARFDAEASVHAAEGMARSKTINADADARVTRVNGEAEATVIRQVGEAEAVVVQLKTNAVGAGNYASIQVAEAFGRAGLKLVPEVMVAGGGSSGGTLVDALLGSMLASKATGTNTSGNMP</sequence>
<keyword evidence="2" id="KW-0472">Membrane</keyword>
<proteinExistence type="predicted"/>
<dbReference type="Proteomes" id="UP001285263">
    <property type="component" value="Unassembled WGS sequence"/>
</dbReference>
<evidence type="ECO:0000259" key="3">
    <source>
        <dbReference type="Pfam" id="PF01145"/>
    </source>
</evidence>
<keyword evidence="5" id="KW-1185">Reference proteome</keyword>
<keyword evidence="2" id="KW-1133">Transmembrane helix</keyword>
<dbReference type="Gene3D" id="3.30.479.30">
    <property type="entry name" value="Band 7 domain"/>
    <property type="match status" value="1"/>
</dbReference>
<keyword evidence="2" id="KW-0812">Transmembrane</keyword>
<accession>A0ABU5DGR5</accession>
<feature type="transmembrane region" description="Helical" evidence="2">
    <location>
        <begin position="6"/>
        <end position="28"/>
    </location>
</feature>
<evidence type="ECO:0000313" key="5">
    <source>
        <dbReference type="Proteomes" id="UP001285263"/>
    </source>
</evidence>
<feature type="domain" description="Band 7" evidence="3">
    <location>
        <begin position="354"/>
        <end position="538"/>
    </location>
</feature>
<name>A0ABU5DGR5_9BURK</name>
<dbReference type="InterPro" id="IPR036013">
    <property type="entry name" value="Band_7/SPFH_dom_sf"/>
</dbReference>
<comment type="caution">
    <text evidence="4">The sequence shown here is derived from an EMBL/GenBank/DDBJ whole genome shotgun (WGS) entry which is preliminary data.</text>
</comment>
<dbReference type="RefSeq" id="WP_320423383.1">
    <property type="nucleotide sequence ID" value="NZ_JAXCLA010000004.1"/>
</dbReference>
<dbReference type="SUPFAM" id="SSF117892">
    <property type="entry name" value="Band 7/SPFH domain"/>
    <property type="match status" value="1"/>
</dbReference>
<dbReference type="Pfam" id="PF01145">
    <property type="entry name" value="Band_7"/>
    <property type="match status" value="1"/>
</dbReference>
<evidence type="ECO:0000256" key="1">
    <source>
        <dbReference type="ARBA" id="ARBA00004167"/>
    </source>
</evidence>
<protein>
    <submittedName>
        <fullName evidence="4">SPFH domain-containing protein</fullName>
    </submittedName>
</protein>
<dbReference type="InterPro" id="IPR001107">
    <property type="entry name" value="Band_7"/>
</dbReference>
<dbReference type="EMBL" id="JAXCLA010000004">
    <property type="protein sequence ID" value="MDY0745478.1"/>
    <property type="molecule type" value="Genomic_DNA"/>
</dbReference>
<comment type="subcellular location">
    <subcellularLocation>
        <location evidence="1">Membrane</location>
        <topology evidence="1">Single-pass membrane protein</topology>
    </subcellularLocation>
</comment>